<dbReference type="SUPFAM" id="SSF52047">
    <property type="entry name" value="RNI-like"/>
    <property type="match status" value="1"/>
</dbReference>
<dbReference type="PROSITE" id="PS50181">
    <property type="entry name" value="FBOX"/>
    <property type="match status" value="1"/>
</dbReference>
<dbReference type="InterPro" id="IPR036047">
    <property type="entry name" value="F-box-like_dom_sf"/>
</dbReference>
<dbReference type="InterPro" id="IPR032675">
    <property type="entry name" value="LRR_dom_sf"/>
</dbReference>
<protein>
    <recommendedName>
        <fullName evidence="1">F-box domain-containing protein</fullName>
    </recommendedName>
</protein>
<evidence type="ECO:0000313" key="2">
    <source>
        <dbReference type="EMBL" id="CAL5031936.1"/>
    </source>
</evidence>
<feature type="domain" description="F-box" evidence="1">
    <location>
        <begin position="16"/>
        <end position="52"/>
    </location>
</feature>
<dbReference type="InterPro" id="IPR053781">
    <property type="entry name" value="F-box_AtFBL13-like"/>
</dbReference>
<dbReference type="InterPro" id="IPR053197">
    <property type="entry name" value="F-box_SCFL_complex_component"/>
</dbReference>
<dbReference type="InterPro" id="IPR055357">
    <property type="entry name" value="LRR_At1g61320_AtMIF1"/>
</dbReference>
<keyword evidence="3" id="KW-1185">Reference proteome</keyword>
<dbReference type="CDD" id="cd22160">
    <property type="entry name" value="F-box_AtFBL13-like"/>
    <property type="match status" value="1"/>
</dbReference>
<accession>A0ABC9D6I2</accession>
<gene>
    <name evidence="2" type="ORF">URODEC1_LOCUS82000</name>
</gene>
<dbReference type="PANTHER" id="PTHR34223">
    <property type="entry name" value="OS11G0201299 PROTEIN"/>
    <property type="match status" value="1"/>
</dbReference>
<dbReference type="SMART" id="SM00256">
    <property type="entry name" value="FBOX"/>
    <property type="match status" value="1"/>
</dbReference>
<dbReference type="Gene3D" id="1.20.1280.50">
    <property type="match status" value="1"/>
</dbReference>
<dbReference type="Pfam" id="PF00646">
    <property type="entry name" value="F-box"/>
    <property type="match status" value="1"/>
</dbReference>
<evidence type="ECO:0000313" key="3">
    <source>
        <dbReference type="Proteomes" id="UP001497457"/>
    </source>
</evidence>
<sequence length="390" mass="44438">MEPCNKRIHGGNGSGDDRLSALPDELLHTILSSLKAQQVVQTSVLSRRWRSLWRSVPCLDIDQVDFESSQSESLTPQQKLDKFKAFAYFLLSHRDAGSALDTFQLRVDETDPLHIHAGRWVRRALSCCSSLRVLRVRGYGLSLLHAPLDLGPSLTRLHLSYMSLDERFQELISSVCVVLEDLKLKRCDLCFDSITSASLENLIVQTRKPDYGQLSITAPRLTSLRLLITNSSFEFSVNEMLSLVKASIRYRSLDLDATCEDTQRKLLSNVHNVMSLELSGFLQMMVPDMKPVEFPIFKNLINLLLDRCDLRDDFQLLRHFLCKCPNLEKLTVRCCWLPEGSARKEGMAKLKKLKSTEIIYKDYHDIRGLVCFLLEISDCVPKNSITLTKV</sequence>
<organism evidence="2 3">
    <name type="scientific">Urochloa decumbens</name>
    <dbReference type="NCBI Taxonomy" id="240449"/>
    <lineage>
        <taxon>Eukaryota</taxon>
        <taxon>Viridiplantae</taxon>
        <taxon>Streptophyta</taxon>
        <taxon>Embryophyta</taxon>
        <taxon>Tracheophyta</taxon>
        <taxon>Spermatophyta</taxon>
        <taxon>Magnoliopsida</taxon>
        <taxon>Liliopsida</taxon>
        <taxon>Poales</taxon>
        <taxon>Poaceae</taxon>
        <taxon>PACMAD clade</taxon>
        <taxon>Panicoideae</taxon>
        <taxon>Panicodae</taxon>
        <taxon>Paniceae</taxon>
        <taxon>Melinidinae</taxon>
        <taxon>Urochloa</taxon>
    </lineage>
</organism>
<evidence type="ECO:0000259" key="1">
    <source>
        <dbReference type="PROSITE" id="PS50181"/>
    </source>
</evidence>
<dbReference type="Pfam" id="PF23622">
    <property type="entry name" value="LRR_At1g61320_AtMIF1"/>
    <property type="match status" value="1"/>
</dbReference>
<dbReference type="InterPro" id="IPR001810">
    <property type="entry name" value="F-box_dom"/>
</dbReference>
<dbReference type="EMBL" id="OZ075141">
    <property type="protein sequence ID" value="CAL5031936.1"/>
    <property type="molecule type" value="Genomic_DNA"/>
</dbReference>
<dbReference type="Gene3D" id="3.80.10.10">
    <property type="entry name" value="Ribonuclease Inhibitor"/>
    <property type="match status" value="1"/>
</dbReference>
<dbReference type="PANTHER" id="PTHR34223:SF99">
    <property type="entry name" value="OS04G0440200 PROTEIN"/>
    <property type="match status" value="1"/>
</dbReference>
<proteinExistence type="predicted"/>
<dbReference type="SUPFAM" id="SSF81383">
    <property type="entry name" value="F-box domain"/>
    <property type="match status" value="1"/>
</dbReference>
<reference evidence="2" key="1">
    <citation type="submission" date="2024-10" db="EMBL/GenBank/DDBJ databases">
        <authorList>
            <person name="Ryan C."/>
        </authorList>
    </citation>
    <scope>NUCLEOTIDE SEQUENCE [LARGE SCALE GENOMIC DNA]</scope>
</reference>
<dbReference type="Proteomes" id="UP001497457">
    <property type="component" value="Chromosome 31b"/>
</dbReference>
<name>A0ABC9D6I2_9POAL</name>
<dbReference type="AlphaFoldDB" id="A0ABC9D6I2"/>